<dbReference type="PANTHER" id="PTHR21706:SF15">
    <property type="entry name" value="TRANSMEMBRANE PROTEIN 65"/>
    <property type="match status" value="1"/>
</dbReference>
<dbReference type="AlphaFoldDB" id="T0QQY0"/>
<evidence type="ECO:0000313" key="7">
    <source>
        <dbReference type="Proteomes" id="UP000030762"/>
    </source>
</evidence>
<reference evidence="6 7" key="1">
    <citation type="submission" date="2012-04" db="EMBL/GenBank/DDBJ databases">
        <title>The Genome Sequence of Saprolegnia declina VS20.</title>
        <authorList>
            <consortium name="The Broad Institute Genome Sequencing Platform"/>
            <person name="Russ C."/>
            <person name="Nusbaum C."/>
            <person name="Tyler B."/>
            <person name="van West P."/>
            <person name="Dieguez-Uribeondo J."/>
            <person name="de Bruijn I."/>
            <person name="Tripathy S."/>
            <person name="Jiang R."/>
            <person name="Young S.K."/>
            <person name="Zeng Q."/>
            <person name="Gargeya S."/>
            <person name="Fitzgerald M."/>
            <person name="Haas B."/>
            <person name="Abouelleil A."/>
            <person name="Alvarado L."/>
            <person name="Arachchi H.M."/>
            <person name="Berlin A."/>
            <person name="Chapman S.B."/>
            <person name="Goldberg J."/>
            <person name="Griggs A."/>
            <person name="Gujja S."/>
            <person name="Hansen M."/>
            <person name="Howarth C."/>
            <person name="Imamovic A."/>
            <person name="Larimer J."/>
            <person name="McCowen C."/>
            <person name="Montmayeur A."/>
            <person name="Murphy C."/>
            <person name="Neiman D."/>
            <person name="Pearson M."/>
            <person name="Priest M."/>
            <person name="Roberts A."/>
            <person name="Saif S."/>
            <person name="Shea T."/>
            <person name="Sisk P."/>
            <person name="Sykes S."/>
            <person name="Wortman J."/>
            <person name="Nusbaum C."/>
            <person name="Birren B."/>
        </authorList>
    </citation>
    <scope>NUCLEOTIDE SEQUENCE [LARGE SCALE GENOMIC DNA]</scope>
    <source>
        <strain evidence="6 7">VS20</strain>
    </source>
</reference>
<dbReference type="STRING" id="1156394.T0QQY0"/>
<feature type="non-terminal residue" evidence="6">
    <location>
        <position position="1"/>
    </location>
</feature>
<dbReference type="EMBL" id="JH767136">
    <property type="protein sequence ID" value="EQC40514.1"/>
    <property type="molecule type" value="Genomic_DNA"/>
</dbReference>
<evidence type="ECO:0000256" key="2">
    <source>
        <dbReference type="ARBA" id="ARBA00022692"/>
    </source>
</evidence>
<keyword evidence="3 5" id="KW-1133">Transmembrane helix</keyword>
<dbReference type="OMA" id="MLWRNPR"/>
<evidence type="ECO:0000256" key="5">
    <source>
        <dbReference type="SAM" id="Phobius"/>
    </source>
</evidence>
<evidence type="ECO:0000256" key="3">
    <source>
        <dbReference type="ARBA" id="ARBA00022989"/>
    </source>
</evidence>
<evidence type="ECO:0008006" key="8">
    <source>
        <dbReference type="Google" id="ProtNLM"/>
    </source>
</evidence>
<dbReference type="PANTHER" id="PTHR21706">
    <property type="entry name" value="TRANSMEMBRANE PROTEIN 65"/>
    <property type="match status" value="1"/>
</dbReference>
<sequence length="212" mass="22161">MSHAISMLWRNPRLSGVASRLARAASTTSAADANRAVLQRLAQATDHELSLMAQAIDAGTVARIQALLPASTVAVPPPSKAQLRQVMVRSMVPFIGFGFVDNFILIIAGDYIDTTLGVSLGISTMAAAGIGNTISDVAGIGLGGVIEDCAARMGLADPKLLKEQLDMRVTRVAHYTGCTIGVVIGCMLGMAPLLFLETKEDLQAKATLDVAN</sequence>
<gene>
    <name evidence="6" type="ORF">SDRG_02404</name>
</gene>
<dbReference type="GO" id="GO:0016020">
    <property type="term" value="C:membrane"/>
    <property type="evidence" value="ECO:0007669"/>
    <property type="project" value="UniProtKB-SubCell"/>
</dbReference>
<dbReference type="OrthoDB" id="430821at2759"/>
<dbReference type="RefSeq" id="XP_008606213.1">
    <property type="nucleotide sequence ID" value="XM_008607991.1"/>
</dbReference>
<dbReference type="eggNOG" id="KOG4619">
    <property type="taxonomic scope" value="Eukaryota"/>
</dbReference>
<name>T0QQY0_SAPDV</name>
<keyword evidence="2 5" id="KW-0812">Transmembrane</keyword>
<feature type="transmembrane region" description="Helical" evidence="5">
    <location>
        <begin position="92"/>
        <end position="112"/>
    </location>
</feature>
<feature type="transmembrane region" description="Helical" evidence="5">
    <location>
        <begin position="172"/>
        <end position="196"/>
    </location>
</feature>
<comment type="subcellular location">
    <subcellularLocation>
        <location evidence="1">Membrane</location>
        <topology evidence="1">Multi-pass membrane protein</topology>
    </subcellularLocation>
</comment>
<dbReference type="VEuPathDB" id="FungiDB:SDRG_02404"/>
<keyword evidence="7" id="KW-1185">Reference proteome</keyword>
<keyword evidence="4 5" id="KW-0472">Membrane</keyword>
<dbReference type="Proteomes" id="UP000030762">
    <property type="component" value="Unassembled WGS sequence"/>
</dbReference>
<dbReference type="GO" id="GO:0005739">
    <property type="term" value="C:mitochondrion"/>
    <property type="evidence" value="ECO:0007669"/>
    <property type="project" value="TreeGrafter"/>
</dbReference>
<organism evidence="6 7">
    <name type="scientific">Saprolegnia diclina (strain VS20)</name>
    <dbReference type="NCBI Taxonomy" id="1156394"/>
    <lineage>
        <taxon>Eukaryota</taxon>
        <taxon>Sar</taxon>
        <taxon>Stramenopiles</taxon>
        <taxon>Oomycota</taxon>
        <taxon>Saprolegniomycetes</taxon>
        <taxon>Saprolegniales</taxon>
        <taxon>Saprolegniaceae</taxon>
        <taxon>Saprolegnia</taxon>
    </lineage>
</organism>
<accession>T0QQY0</accession>
<protein>
    <recommendedName>
        <fullName evidence="8">Transmembrane protein 65</fullName>
    </recommendedName>
</protein>
<dbReference type="InterPro" id="IPR019537">
    <property type="entry name" value="TMEM65"/>
</dbReference>
<evidence type="ECO:0000256" key="4">
    <source>
        <dbReference type="ARBA" id="ARBA00023136"/>
    </source>
</evidence>
<evidence type="ECO:0000256" key="1">
    <source>
        <dbReference type="ARBA" id="ARBA00004141"/>
    </source>
</evidence>
<dbReference type="InParanoid" id="T0QQY0"/>
<dbReference type="Pfam" id="PF10507">
    <property type="entry name" value="TMEM65"/>
    <property type="match status" value="1"/>
</dbReference>
<proteinExistence type="predicted"/>
<evidence type="ECO:0000313" key="6">
    <source>
        <dbReference type="EMBL" id="EQC40514.1"/>
    </source>
</evidence>
<dbReference type="GeneID" id="19943131"/>